<dbReference type="AlphaFoldDB" id="A0A6C0IEP8"/>
<feature type="transmembrane region" description="Helical" evidence="1">
    <location>
        <begin position="311"/>
        <end position="332"/>
    </location>
</feature>
<evidence type="ECO:0000313" key="2">
    <source>
        <dbReference type="EMBL" id="QHT91621.1"/>
    </source>
</evidence>
<proteinExistence type="predicted"/>
<keyword evidence="1" id="KW-1133">Transmembrane helix</keyword>
<protein>
    <submittedName>
        <fullName evidence="2">Uncharacterized protein</fullName>
    </submittedName>
</protein>
<sequence length="427" mass="47809">MSTSTTTTTTSDSSAIDDKKTNNISGINVNSKTLKQYIQAIIPSIIKAFIYFLLGSILLYATLSAQAGLFPTNIEYYPYTEKIPNLQKVVSNIYETADGEYSQKIFFDYNSNRTGNSILDLLRSLDKKDSGVLSMFVKNIMQNIIRLNYGTFSEMCNTIKEFEINDFYIVLFGPILMILFIFVFVMFVNPIYFVYLWFTNLGLFIQKDIHDPSSEYYGLEESGYWGGVGLIILFIFLFMMLFGFLGLFVSVVAIFIVIFSAFRFKCNLNGKDGVGFGTIFKNNMSYYKDVLAILISFVLVTNANVTFGPNAAAIIVVVLIAIYFGVISIDFYKSSELDKLSKSLPNKRAEIIPDNTTISNLADKAKKVFEEGKAKAAKAFEEGKAKFKNFTSGIKMPSVQMPSVQMPSVQMPSAEIPVVQIPEVKPA</sequence>
<feature type="transmembrane region" description="Helical" evidence="1">
    <location>
        <begin position="286"/>
        <end position="305"/>
    </location>
</feature>
<keyword evidence="1" id="KW-0472">Membrane</keyword>
<name>A0A6C0IEP8_9ZZZZ</name>
<keyword evidence="1" id="KW-0812">Transmembrane</keyword>
<dbReference type="EMBL" id="MN740167">
    <property type="protein sequence ID" value="QHT91621.1"/>
    <property type="molecule type" value="Genomic_DNA"/>
</dbReference>
<feature type="transmembrane region" description="Helical" evidence="1">
    <location>
        <begin position="229"/>
        <end position="262"/>
    </location>
</feature>
<evidence type="ECO:0000256" key="1">
    <source>
        <dbReference type="SAM" id="Phobius"/>
    </source>
</evidence>
<reference evidence="2" key="1">
    <citation type="journal article" date="2020" name="Nature">
        <title>Giant virus diversity and host interactions through global metagenomics.</title>
        <authorList>
            <person name="Schulz F."/>
            <person name="Roux S."/>
            <person name="Paez-Espino D."/>
            <person name="Jungbluth S."/>
            <person name="Walsh D.A."/>
            <person name="Denef V.J."/>
            <person name="McMahon K.D."/>
            <person name="Konstantinidis K.T."/>
            <person name="Eloe-Fadrosh E.A."/>
            <person name="Kyrpides N.C."/>
            <person name="Woyke T."/>
        </authorList>
    </citation>
    <scope>NUCLEOTIDE SEQUENCE</scope>
    <source>
        <strain evidence="2">GVMAG-M-3300023184-86</strain>
    </source>
</reference>
<feature type="transmembrane region" description="Helical" evidence="1">
    <location>
        <begin position="37"/>
        <end position="61"/>
    </location>
</feature>
<organism evidence="2">
    <name type="scientific">viral metagenome</name>
    <dbReference type="NCBI Taxonomy" id="1070528"/>
    <lineage>
        <taxon>unclassified sequences</taxon>
        <taxon>metagenomes</taxon>
        <taxon>organismal metagenomes</taxon>
    </lineage>
</organism>
<feature type="transmembrane region" description="Helical" evidence="1">
    <location>
        <begin position="167"/>
        <end position="198"/>
    </location>
</feature>
<accession>A0A6C0IEP8</accession>